<evidence type="ECO:0000313" key="2">
    <source>
        <dbReference type="Proteomes" id="UP000046187"/>
    </source>
</evidence>
<protein>
    <submittedName>
        <fullName evidence="1">Uncharacterized protein</fullName>
    </submittedName>
</protein>
<organism evidence="1 2">
    <name type="scientific">Xanthomonas graminis pv. arrhenatheri LMG 727</name>
    <dbReference type="NCBI Taxonomy" id="1195923"/>
    <lineage>
        <taxon>Bacteria</taxon>
        <taxon>Pseudomonadati</taxon>
        <taxon>Pseudomonadota</taxon>
        <taxon>Gammaproteobacteria</taxon>
        <taxon>Lysobacterales</taxon>
        <taxon>Lysobacteraceae</taxon>
        <taxon>Xanthomonas</taxon>
        <taxon>Xanthomonas translucens group</taxon>
        <taxon>Xanthomonas graminis</taxon>
    </lineage>
</organism>
<proteinExistence type="predicted"/>
<dbReference type="EMBL" id="CXOI01000037">
    <property type="protein sequence ID" value="CTP88278.1"/>
    <property type="molecule type" value="Genomic_DNA"/>
</dbReference>
<sequence length="30" mass="3442">MAEERRVALGIFDHDEATCGSDFSRDGHYR</sequence>
<keyword evidence="2" id="KW-1185">Reference proteome</keyword>
<dbReference type="Proteomes" id="UP000046187">
    <property type="component" value="Unassembled WGS sequence"/>
</dbReference>
<evidence type="ECO:0000313" key="1">
    <source>
        <dbReference type="EMBL" id="CTP88278.1"/>
    </source>
</evidence>
<name>A0A0K2ZRL9_9XANT</name>
<gene>
    <name evidence="1" type="ORF">XTALMG727_2314</name>
</gene>
<accession>A0A0K2ZRL9</accession>
<dbReference type="AlphaFoldDB" id="A0A0K2ZRL9"/>
<reference evidence="2" key="1">
    <citation type="submission" date="2015-07" db="EMBL/GenBank/DDBJ databases">
        <authorList>
            <person name="Wibberg D."/>
        </authorList>
    </citation>
    <scope>NUCLEOTIDE SEQUENCE [LARGE SCALE GENOMIC DNA]</scope>
</reference>